<dbReference type="GO" id="GO:0016042">
    <property type="term" value="P:lipid catabolic process"/>
    <property type="evidence" value="ECO:0007669"/>
    <property type="project" value="UniProtKB-UniRule"/>
</dbReference>
<keyword evidence="3" id="KW-0378">Hydrolase</keyword>
<reference evidence="5" key="1">
    <citation type="submission" date="2021-06" db="EMBL/GenBank/DDBJ databases">
        <authorList>
            <person name="Kallberg Y."/>
            <person name="Tangrot J."/>
            <person name="Rosling A."/>
        </authorList>
    </citation>
    <scope>NUCLEOTIDE SEQUENCE</scope>
    <source>
        <strain evidence="5">IA702</strain>
    </source>
</reference>
<dbReference type="InterPro" id="IPR016035">
    <property type="entry name" value="Acyl_Trfase/lysoPLipase"/>
</dbReference>
<evidence type="ECO:0000313" key="5">
    <source>
        <dbReference type="EMBL" id="CAG8523553.1"/>
    </source>
</evidence>
<keyword evidence="3" id="KW-0442">Lipid degradation</keyword>
<feature type="domain" description="PNPLA" evidence="4">
    <location>
        <begin position="1"/>
        <end position="216"/>
    </location>
</feature>
<dbReference type="GO" id="GO:0046486">
    <property type="term" value="P:glycerolipid metabolic process"/>
    <property type="evidence" value="ECO:0007669"/>
    <property type="project" value="UniProtKB-ARBA"/>
</dbReference>
<comment type="caution">
    <text evidence="3">Lacks conserved residue(s) required for the propagation of feature annotation.</text>
</comment>
<gene>
    <name evidence="5" type="ORF">POCULU_LOCUS3702</name>
</gene>
<evidence type="ECO:0000256" key="2">
    <source>
        <dbReference type="ARBA" id="ARBA00023098"/>
    </source>
</evidence>
<dbReference type="PROSITE" id="PS51635">
    <property type="entry name" value="PNPLA"/>
    <property type="match status" value="1"/>
</dbReference>
<dbReference type="EMBL" id="CAJVPJ010000428">
    <property type="protein sequence ID" value="CAG8523553.1"/>
    <property type="molecule type" value="Genomic_DNA"/>
</dbReference>
<dbReference type="GO" id="GO:0047372">
    <property type="term" value="F:monoacylglycerol lipase activity"/>
    <property type="evidence" value="ECO:0007669"/>
    <property type="project" value="TreeGrafter"/>
</dbReference>
<dbReference type="PANTHER" id="PTHR32176:SF92">
    <property type="entry name" value="XYLOSE ISOMERASE"/>
    <property type="match status" value="1"/>
</dbReference>
<dbReference type="CDD" id="cd07199">
    <property type="entry name" value="Pat17_PNPLA8_PNPLA9_like"/>
    <property type="match status" value="1"/>
</dbReference>
<feature type="short sequence motif" description="DGA/G" evidence="3">
    <location>
        <begin position="203"/>
        <end position="205"/>
    </location>
</feature>
<comment type="similarity">
    <text evidence="1">Belongs to the patatin family.</text>
</comment>
<accession>A0A9N9FBA5</accession>
<feature type="active site" description="Nucleophile" evidence="3">
    <location>
        <position position="31"/>
    </location>
</feature>
<dbReference type="GO" id="GO:0004620">
    <property type="term" value="F:phospholipase activity"/>
    <property type="evidence" value="ECO:0007669"/>
    <property type="project" value="TreeGrafter"/>
</dbReference>
<sequence length="338" mass="38172">MVLDALEQQVSKKRGKDVRIADMFDMVAGTSTGSIISLGLTVSDDENPGRPMYRASDLVKFYKEDGKKIFSSIFRWRRVTIKADEPDETEQGPAIDIFNSTYWKNHTKVNEPPNDLEGPLHPSYSPKSLEELLSDKFGDKLLNDIVSNVDVLVPAYNITEKTEAYFTNDDDTNSYKICDVIRASTAAPTYFPAKQIDDNYYVDGGVFINNPAFKAYLEAKKNYPQATKFVVCSLGTGYFQADLENLADSGWLGWLSPLLSLMMNGSSKLTENYLESLVTEQDFHYYRLQSDLPEDIPLDDTRKKALKELEKVANGIINSTDFVNLVEEIVENQELKDQ</sequence>
<dbReference type="Pfam" id="PF01734">
    <property type="entry name" value="Patatin"/>
    <property type="match status" value="1"/>
</dbReference>
<dbReference type="InterPro" id="IPR002641">
    <property type="entry name" value="PNPLA_dom"/>
</dbReference>
<name>A0A9N9FBA5_9GLOM</name>
<protein>
    <submittedName>
        <fullName evidence="5">2650_t:CDS:1</fullName>
    </submittedName>
</protein>
<dbReference type="Gene3D" id="3.40.1090.10">
    <property type="entry name" value="Cytosolic phospholipase A2 catalytic domain"/>
    <property type="match status" value="1"/>
</dbReference>
<dbReference type="PANTHER" id="PTHR32176">
    <property type="entry name" value="XYLOSE ISOMERASE"/>
    <property type="match status" value="1"/>
</dbReference>
<dbReference type="SUPFAM" id="SSF52151">
    <property type="entry name" value="FabD/lysophospholipase-like"/>
    <property type="match status" value="1"/>
</dbReference>
<evidence type="ECO:0000313" key="6">
    <source>
        <dbReference type="Proteomes" id="UP000789572"/>
    </source>
</evidence>
<dbReference type="OrthoDB" id="1658288at2759"/>
<evidence type="ECO:0000256" key="3">
    <source>
        <dbReference type="PROSITE-ProRule" id="PRU01161"/>
    </source>
</evidence>
<dbReference type="Proteomes" id="UP000789572">
    <property type="component" value="Unassembled WGS sequence"/>
</dbReference>
<organism evidence="5 6">
    <name type="scientific">Paraglomus occultum</name>
    <dbReference type="NCBI Taxonomy" id="144539"/>
    <lineage>
        <taxon>Eukaryota</taxon>
        <taxon>Fungi</taxon>
        <taxon>Fungi incertae sedis</taxon>
        <taxon>Mucoromycota</taxon>
        <taxon>Glomeromycotina</taxon>
        <taxon>Glomeromycetes</taxon>
        <taxon>Paraglomerales</taxon>
        <taxon>Paraglomeraceae</taxon>
        <taxon>Paraglomus</taxon>
    </lineage>
</organism>
<dbReference type="AlphaFoldDB" id="A0A9N9FBA5"/>
<feature type="short sequence motif" description="GXSXG" evidence="3">
    <location>
        <begin position="29"/>
        <end position="33"/>
    </location>
</feature>
<keyword evidence="6" id="KW-1185">Reference proteome</keyword>
<proteinExistence type="inferred from homology"/>
<keyword evidence="2 3" id="KW-0443">Lipid metabolism</keyword>
<evidence type="ECO:0000259" key="4">
    <source>
        <dbReference type="PROSITE" id="PS51635"/>
    </source>
</evidence>
<feature type="active site" description="Proton acceptor" evidence="3">
    <location>
        <position position="203"/>
    </location>
</feature>
<comment type="caution">
    <text evidence="5">The sequence shown here is derived from an EMBL/GenBank/DDBJ whole genome shotgun (WGS) entry which is preliminary data.</text>
</comment>
<evidence type="ECO:0000256" key="1">
    <source>
        <dbReference type="ARBA" id="ARBA00010240"/>
    </source>
</evidence>